<proteinExistence type="predicted"/>
<dbReference type="EMBL" id="MTYH01000072">
    <property type="protein sequence ID" value="PNP40209.1"/>
    <property type="molecule type" value="Genomic_DNA"/>
</dbReference>
<evidence type="ECO:0000259" key="1">
    <source>
        <dbReference type="Pfam" id="PF20150"/>
    </source>
</evidence>
<dbReference type="PANTHER" id="PTHR35910">
    <property type="entry name" value="2EXR DOMAIN-CONTAINING PROTEIN"/>
    <property type="match status" value="1"/>
</dbReference>
<comment type="caution">
    <text evidence="2">The sequence shown here is derived from an EMBL/GenBank/DDBJ whole genome shotgun (WGS) entry which is preliminary data.</text>
</comment>
<name>A0A2K0T3W4_9HYPO</name>
<protein>
    <recommendedName>
        <fullName evidence="1">2EXR domain-containing protein</fullName>
    </recommendedName>
</protein>
<dbReference type="PANTHER" id="PTHR35910:SF6">
    <property type="entry name" value="2EXR DOMAIN-CONTAINING PROTEIN"/>
    <property type="match status" value="1"/>
</dbReference>
<sequence>MAYSTRHRAFHLFPCLPAELRLQIWQETLPDLNGVTLHGYKKGCWDLRDPLPEELNEEGSDALTRADKILDFRHEMLDDVHIDMPIVFVNREARSTALSWARAQGVKMDFNTDKACHVFVLPFNPWQDALFINSHKLEEFCVEPADRLAGLQLRGQSAYSNPEVTQVALPHTALTSEMSVFYDLIHWFPRLEVVYIIVDIEIGADMPKHSSAEERRRAKERMKHQRWKTSQTQGHSYVWDSKDRKFVRNIGTPIGFRSMYREIEDYLTVGIAKVFAKRDVERFEIRPVLMIL</sequence>
<organism evidence="2 3">
    <name type="scientific">Trichoderma gamsii</name>
    <dbReference type="NCBI Taxonomy" id="398673"/>
    <lineage>
        <taxon>Eukaryota</taxon>
        <taxon>Fungi</taxon>
        <taxon>Dikarya</taxon>
        <taxon>Ascomycota</taxon>
        <taxon>Pezizomycotina</taxon>
        <taxon>Sordariomycetes</taxon>
        <taxon>Hypocreomycetidae</taxon>
        <taxon>Hypocreales</taxon>
        <taxon>Hypocreaceae</taxon>
        <taxon>Trichoderma</taxon>
    </lineage>
</organism>
<dbReference type="Pfam" id="PF20150">
    <property type="entry name" value="2EXR"/>
    <property type="match status" value="1"/>
</dbReference>
<dbReference type="OrthoDB" id="3546385at2759"/>
<reference evidence="2 3" key="1">
    <citation type="submission" date="2017-02" db="EMBL/GenBank/DDBJ databases">
        <title>Genomes of Trichoderma spp. with biocontrol activity.</title>
        <authorList>
            <person name="Gardiner D."/>
            <person name="Kazan K."/>
            <person name="Vos C."/>
            <person name="Harvey P."/>
        </authorList>
    </citation>
    <scope>NUCLEOTIDE SEQUENCE [LARGE SCALE GENOMIC DNA]</scope>
    <source>
        <strain evidence="2 3">A5MH</strain>
    </source>
</reference>
<evidence type="ECO:0000313" key="2">
    <source>
        <dbReference type="EMBL" id="PNP40209.1"/>
    </source>
</evidence>
<dbReference type="InterPro" id="IPR045518">
    <property type="entry name" value="2EXR"/>
</dbReference>
<accession>A0A2K0T3W4</accession>
<gene>
    <name evidence="2" type="ORF">TGAMA5MH_07864</name>
</gene>
<dbReference type="AlphaFoldDB" id="A0A2K0T3W4"/>
<dbReference type="Proteomes" id="UP000236546">
    <property type="component" value="Unassembled WGS sequence"/>
</dbReference>
<evidence type="ECO:0000313" key="3">
    <source>
        <dbReference type="Proteomes" id="UP000236546"/>
    </source>
</evidence>
<feature type="domain" description="2EXR" evidence="1">
    <location>
        <begin position="10"/>
        <end position="130"/>
    </location>
</feature>